<dbReference type="CDD" id="cd03360">
    <property type="entry name" value="LbH_AT_putative"/>
    <property type="match status" value="1"/>
</dbReference>
<dbReference type="InterPro" id="IPR050179">
    <property type="entry name" value="Trans_hexapeptide_repeat"/>
</dbReference>
<name>A0A173W180_PARDI</name>
<dbReference type="InterPro" id="IPR011004">
    <property type="entry name" value="Trimer_LpxA-like_sf"/>
</dbReference>
<organism evidence="3 6">
    <name type="scientific">Parabacteroides distasonis</name>
    <dbReference type="NCBI Taxonomy" id="823"/>
    <lineage>
        <taxon>Bacteria</taxon>
        <taxon>Pseudomonadati</taxon>
        <taxon>Bacteroidota</taxon>
        <taxon>Bacteroidia</taxon>
        <taxon>Bacteroidales</taxon>
        <taxon>Tannerellaceae</taxon>
        <taxon>Parabacteroides</taxon>
    </lineage>
</organism>
<evidence type="ECO:0000313" key="7">
    <source>
        <dbReference type="Proteomes" id="UP000463337"/>
    </source>
</evidence>
<dbReference type="PANTHER" id="PTHR43300">
    <property type="entry name" value="ACETYLTRANSFERASE"/>
    <property type="match status" value="1"/>
</dbReference>
<protein>
    <submittedName>
        <fullName evidence="3 4">Transferase</fullName>
        <ecNumber evidence="3">2.3.1.89</ecNumber>
    </submittedName>
</protein>
<accession>A0A173W180</accession>
<dbReference type="EMBL" id="WKLT01000034">
    <property type="protein sequence ID" value="MRY60438.1"/>
    <property type="molecule type" value="Genomic_DNA"/>
</dbReference>
<comment type="similarity">
    <text evidence="1">Belongs to the transferase hexapeptide repeat family.</text>
</comment>
<evidence type="ECO:0000259" key="2">
    <source>
        <dbReference type="Pfam" id="PF17836"/>
    </source>
</evidence>
<evidence type="ECO:0000256" key="1">
    <source>
        <dbReference type="ARBA" id="ARBA00007274"/>
    </source>
</evidence>
<dbReference type="InterPro" id="IPR020019">
    <property type="entry name" value="AcTrfase_PglD-like"/>
</dbReference>
<dbReference type="Proteomes" id="UP001211522">
    <property type="component" value="Unassembled WGS sequence"/>
</dbReference>
<dbReference type="SUPFAM" id="SSF51161">
    <property type="entry name" value="Trimeric LpxA-like enzymes"/>
    <property type="match status" value="1"/>
</dbReference>
<evidence type="ECO:0000313" key="5">
    <source>
        <dbReference type="EMBL" id="MRY60438.1"/>
    </source>
</evidence>
<reference evidence="4" key="3">
    <citation type="submission" date="2023-01" db="EMBL/GenBank/DDBJ databases">
        <title>Human gut microbiome strain richness.</title>
        <authorList>
            <person name="Chen-Liaw A."/>
        </authorList>
    </citation>
    <scope>NUCLEOTIDE SEQUENCE</scope>
    <source>
        <strain evidence="4">D35st1_E5_D35t1_190705</strain>
    </source>
</reference>
<dbReference type="EMBL" id="JAQMPX010000024">
    <property type="protein sequence ID" value="MDB9137536.1"/>
    <property type="molecule type" value="Genomic_DNA"/>
</dbReference>
<dbReference type="Gene3D" id="2.160.10.10">
    <property type="entry name" value="Hexapeptide repeat proteins"/>
    <property type="match status" value="1"/>
</dbReference>
<reference evidence="3 6" key="1">
    <citation type="submission" date="2015-09" db="EMBL/GenBank/DDBJ databases">
        <authorList>
            <consortium name="Pathogen Informatics"/>
        </authorList>
    </citation>
    <scope>NUCLEOTIDE SEQUENCE [LARGE SCALE GENOMIC DNA]</scope>
    <source>
        <strain evidence="3 6">2789STDY5608872</strain>
    </source>
</reference>
<dbReference type="GO" id="GO:0047200">
    <property type="term" value="F:tetrahydrodipicolinate N-acetyltransferase activity"/>
    <property type="evidence" value="ECO:0007669"/>
    <property type="project" value="UniProtKB-EC"/>
</dbReference>
<dbReference type="AlphaFoldDB" id="A0A173W180"/>
<dbReference type="EC" id="2.3.1.89" evidence="3"/>
<keyword evidence="3" id="KW-0012">Acyltransferase</keyword>
<evidence type="ECO:0000313" key="6">
    <source>
        <dbReference type="Proteomes" id="UP000095591"/>
    </source>
</evidence>
<evidence type="ECO:0000313" key="4">
    <source>
        <dbReference type="EMBL" id="MDB9137536.1"/>
    </source>
</evidence>
<sequence length="207" mass="21997">MEMKKLIIIGGGGHALSVLEAMDTSIEIAGYVDNIESKKLILPYLGNDEFVLSNFSPEEYRVHHAVVYTNDVNLSLRSRIIQQYEGYESYTIIARSALVTSSSKIAGGCALMEGAIVNGAILAQNSVINTKAVIEHGCILGNNVFVGPGAIVCGDTCIGDNVLVGAGVIIRDGIEITENVTIGMGSVVVRSIVEPGVYLGNPCRKIR</sequence>
<dbReference type="EMBL" id="CYXP01000015">
    <property type="protein sequence ID" value="CUN33223.1"/>
    <property type="molecule type" value="Genomic_DNA"/>
</dbReference>
<dbReference type="InterPro" id="IPR041561">
    <property type="entry name" value="PglD_N"/>
</dbReference>
<dbReference type="RefSeq" id="WP_005865699.1">
    <property type="nucleotide sequence ID" value="NZ_AP019729.1"/>
</dbReference>
<feature type="domain" description="PglD N-terminal" evidence="2">
    <location>
        <begin position="5"/>
        <end position="66"/>
    </location>
</feature>
<evidence type="ECO:0000313" key="3">
    <source>
        <dbReference type="EMBL" id="CUN33223.1"/>
    </source>
</evidence>
<dbReference type="Pfam" id="PF00132">
    <property type="entry name" value="Hexapep"/>
    <property type="match status" value="1"/>
</dbReference>
<dbReference type="PANTHER" id="PTHR43300:SF7">
    <property type="entry name" value="UDP-N-ACETYLBACILLOSAMINE N-ACETYLTRANSFERASE"/>
    <property type="match status" value="1"/>
</dbReference>
<dbReference type="Pfam" id="PF17836">
    <property type="entry name" value="PglD_N"/>
    <property type="match status" value="1"/>
</dbReference>
<reference evidence="5 7" key="2">
    <citation type="journal article" date="2019" name="Nat. Med.">
        <title>A library of human gut bacterial isolates paired with longitudinal multiomics data enables mechanistic microbiome research.</title>
        <authorList>
            <person name="Poyet M."/>
            <person name="Groussin M."/>
            <person name="Gibbons S.M."/>
            <person name="Avila-Pacheco J."/>
            <person name="Jiang X."/>
            <person name="Kearney S.M."/>
            <person name="Perrotta A.R."/>
            <person name="Berdy B."/>
            <person name="Zhao S."/>
            <person name="Lieberman T.D."/>
            <person name="Swanson P.K."/>
            <person name="Smith M."/>
            <person name="Roesemann S."/>
            <person name="Alexander J.E."/>
            <person name="Rich S.A."/>
            <person name="Livny J."/>
            <person name="Vlamakis H."/>
            <person name="Clish C."/>
            <person name="Bullock K."/>
            <person name="Deik A."/>
            <person name="Scott J."/>
            <person name="Pierce K.A."/>
            <person name="Xavier R.J."/>
            <person name="Alm E.J."/>
        </authorList>
    </citation>
    <scope>NUCLEOTIDE SEQUENCE [LARGE SCALE GENOMIC DNA]</scope>
    <source>
        <strain evidence="5 7">BIOML-A41</strain>
    </source>
</reference>
<dbReference type="Proteomes" id="UP000463337">
    <property type="component" value="Unassembled WGS sequence"/>
</dbReference>
<gene>
    <name evidence="3" type="primary">dapH_3</name>
    <name evidence="3" type="ORF">ERS852429_04314</name>
    <name evidence="5" type="ORF">GKD59_21550</name>
    <name evidence="4" type="ORF">PN612_03300</name>
</gene>
<keyword evidence="3" id="KW-0808">Transferase</keyword>
<dbReference type="Gene3D" id="3.40.50.20">
    <property type="match status" value="1"/>
</dbReference>
<proteinExistence type="inferred from homology"/>
<dbReference type="Proteomes" id="UP000095591">
    <property type="component" value="Unassembled WGS sequence"/>
</dbReference>
<dbReference type="InterPro" id="IPR001451">
    <property type="entry name" value="Hexapep"/>
</dbReference>